<evidence type="ECO:0000256" key="2">
    <source>
        <dbReference type="ARBA" id="ARBA00005179"/>
    </source>
</evidence>
<comment type="caution">
    <text evidence="10">The sequence shown here is derived from an EMBL/GenBank/DDBJ whole genome shotgun (WGS) entry which is preliminary data.</text>
</comment>
<dbReference type="Pfam" id="PF00067">
    <property type="entry name" value="p450"/>
    <property type="match status" value="1"/>
</dbReference>
<dbReference type="InterPro" id="IPR036396">
    <property type="entry name" value="Cyt_P450_sf"/>
</dbReference>
<dbReference type="EMBL" id="JAACJL010000034">
    <property type="protein sequence ID" value="KAF4615654.1"/>
    <property type="molecule type" value="Genomic_DNA"/>
</dbReference>
<evidence type="ECO:0000256" key="5">
    <source>
        <dbReference type="ARBA" id="ARBA00022723"/>
    </source>
</evidence>
<evidence type="ECO:0000256" key="7">
    <source>
        <dbReference type="ARBA" id="ARBA00023004"/>
    </source>
</evidence>
<keyword evidence="9" id="KW-1133">Transmembrane helix</keyword>
<dbReference type="PRINTS" id="PR00463">
    <property type="entry name" value="EP450I"/>
</dbReference>
<dbReference type="Gene3D" id="1.10.630.10">
    <property type="entry name" value="Cytochrome P450"/>
    <property type="match status" value="1"/>
</dbReference>
<evidence type="ECO:0000256" key="8">
    <source>
        <dbReference type="ARBA" id="ARBA00023033"/>
    </source>
</evidence>
<sequence length="495" mass="55533">MPGILLPIGSIIVLGIVVIYRALYAGTPRRPPGPPQRFFGLFDHPVSNGAFAPRAFADLQKRYGPVISFYQGRTLVVVLGTFKAATDLLEKRGGTYSNRPRNIMGGELLAGNMRGVVMPYGKRWRNWRALMQAGLGIESSNNYKPVQTFESAFLLHDLLSEKDYKRNALHLRRYAVSVVFCVAYGKRIESLDDPLVLANLKAADAFIKLSTPGKYMVESMPILLKLPKLMQWFAKEPLRQRAVDTELYLLLLNNVRKQMEAGTARPSTARRALEKQGEFGLSDVETAYCVSAPFGAGLATVLSTLDVFLMAMLHHPEIMKKAQAEIDRVVGRDRLPQFDDAESLSYVKALVLETMRWRPTSPIGIPHSIISDDIYEGMHVPEGSTIIANAYAMSKDEEYFASPEEYIPDRYLEIMNSNPNGPQSTFFFGILWAFDVVPPKDEKGNEILPSTDDFVGGLTITPRPFGYLLKERGPDVRGVVLEEWRRASEDTFDWK</sequence>
<comment type="similarity">
    <text evidence="3">Belongs to the cytochrome P450 family.</text>
</comment>
<dbReference type="InterPro" id="IPR002401">
    <property type="entry name" value="Cyt_P450_E_grp-I"/>
</dbReference>
<keyword evidence="4" id="KW-0349">Heme</keyword>
<dbReference type="InterPro" id="IPR050364">
    <property type="entry name" value="Cytochrome_P450_fung"/>
</dbReference>
<evidence type="ECO:0000313" key="11">
    <source>
        <dbReference type="Proteomes" id="UP000521872"/>
    </source>
</evidence>
<evidence type="ECO:0000256" key="1">
    <source>
        <dbReference type="ARBA" id="ARBA00001971"/>
    </source>
</evidence>
<evidence type="ECO:0000256" key="6">
    <source>
        <dbReference type="ARBA" id="ARBA00023002"/>
    </source>
</evidence>
<gene>
    <name evidence="10" type="ORF">D9613_012488</name>
</gene>
<dbReference type="CDD" id="cd11065">
    <property type="entry name" value="CYP64-like"/>
    <property type="match status" value="1"/>
</dbReference>
<dbReference type="GO" id="GO:0016705">
    <property type="term" value="F:oxidoreductase activity, acting on paired donors, with incorporation or reduction of molecular oxygen"/>
    <property type="evidence" value="ECO:0007669"/>
    <property type="project" value="InterPro"/>
</dbReference>
<organism evidence="10 11">
    <name type="scientific">Agrocybe pediades</name>
    <dbReference type="NCBI Taxonomy" id="84607"/>
    <lineage>
        <taxon>Eukaryota</taxon>
        <taxon>Fungi</taxon>
        <taxon>Dikarya</taxon>
        <taxon>Basidiomycota</taxon>
        <taxon>Agaricomycotina</taxon>
        <taxon>Agaricomycetes</taxon>
        <taxon>Agaricomycetidae</taxon>
        <taxon>Agaricales</taxon>
        <taxon>Agaricineae</taxon>
        <taxon>Strophariaceae</taxon>
        <taxon>Agrocybe</taxon>
    </lineage>
</organism>
<evidence type="ECO:0000256" key="9">
    <source>
        <dbReference type="SAM" id="Phobius"/>
    </source>
</evidence>
<dbReference type="PANTHER" id="PTHR46300">
    <property type="entry name" value="P450, PUTATIVE (EUROFUNG)-RELATED-RELATED"/>
    <property type="match status" value="1"/>
</dbReference>
<evidence type="ECO:0000256" key="3">
    <source>
        <dbReference type="ARBA" id="ARBA00010617"/>
    </source>
</evidence>
<evidence type="ECO:0008006" key="12">
    <source>
        <dbReference type="Google" id="ProtNLM"/>
    </source>
</evidence>
<reference evidence="10 11" key="1">
    <citation type="submission" date="2019-12" db="EMBL/GenBank/DDBJ databases">
        <authorList>
            <person name="Floudas D."/>
            <person name="Bentzer J."/>
            <person name="Ahren D."/>
            <person name="Johansson T."/>
            <person name="Persson P."/>
            <person name="Tunlid A."/>
        </authorList>
    </citation>
    <scope>NUCLEOTIDE SEQUENCE [LARGE SCALE GENOMIC DNA]</scope>
    <source>
        <strain evidence="10 11">CBS 102.39</strain>
    </source>
</reference>
<dbReference type="AlphaFoldDB" id="A0A8H4QRJ3"/>
<dbReference type="Proteomes" id="UP000521872">
    <property type="component" value="Unassembled WGS sequence"/>
</dbReference>
<keyword evidence="9" id="KW-0812">Transmembrane</keyword>
<dbReference type="GO" id="GO:0005506">
    <property type="term" value="F:iron ion binding"/>
    <property type="evidence" value="ECO:0007669"/>
    <property type="project" value="InterPro"/>
</dbReference>
<keyword evidence="8" id="KW-0503">Monooxygenase</keyword>
<dbReference type="GO" id="GO:0020037">
    <property type="term" value="F:heme binding"/>
    <property type="evidence" value="ECO:0007669"/>
    <property type="project" value="InterPro"/>
</dbReference>
<comment type="cofactor">
    <cofactor evidence="1">
        <name>heme</name>
        <dbReference type="ChEBI" id="CHEBI:30413"/>
    </cofactor>
</comment>
<evidence type="ECO:0000256" key="4">
    <source>
        <dbReference type="ARBA" id="ARBA00022617"/>
    </source>
</evidence>
<keyword evidence="6" id="KW-0560">Oxidoreductase</keyword>
<accession>A0A8H4QRJ3</accession>
<keyword evidence="9" id="KW-0472">Membrane</keyword>
<comment type="pathway">
    <text evidence="2">Secondary metabolite biosynthesis.</text>
</comment>
<feature type="transmembrane region" description="Helical" evidence="9">
    <location>
        <begin position="6"/>
        <end position="24"/>
    </location>
</feature>
<keyword evidence="5" id="KW-0479">Metal-binding</keyword>
<dbReference type="InterPro" id="IPR001128">
    <property type="entry name" value="Cyt_P450"/>
</dbReference>
<protein>
    <recommendedName>
        <fullName evidence="12">Cytochrome P450</fullName>
    </recommendedName>
</protein>
<evidence type="ECO:0000313" key="10">
    <source>
        <dbReference type="EMBL" id="KAF4615654.1"/>
    </source>
</evidence>
<keyword evidence="11" id="KW-1185">Reference proteome</keyword>
<dbReference type="SUPFAM" id="SSF48264">
    <property type="entry name" value="Cytochrome P450"/>
    <property type="match status" value="1"/>
</dbReference>
<name>A0A8H4QRJ3_9AGAR</name>
<proteinExistence type="inferred from homology"/>
<dbReference type="GO" id="GO:0004497">
    <property type="term" value="F:monooxygenase activity"/>
    <property type="evidence" value="ECO:0007669"/>
    <property type="project" value="UniProtKB-KW"/>
</dbReference>
<keyword evidence="7" id="KW-0408">Iron</keyword>